<sequence>MASIIPLPDGGKIVKTNCFECHAKCGVLCEVDKDGTLVNVKGNPEDPRSEGRMCGKGLSARAILYDPDRLRYPLRRKGERGAGDWEQITWDEAIEWLAGRVEEITAEHGAESIAYGQGTGRGTNQWTGRAGNAGGRVHHSLSPGNICLVPMMVQALLQFGMFPTFDGCDFDNADCIVFWGSNSVWTEPTYTSGQIGRSRDRGAKLIVIDPFFEHPLAAKADCFLGVRPGSDTYVAYAWLNVIMNEGLYDRAFTQKHTNAPMLIIEGADVPLNEALLREGGNPQAMLVWDRKTQSMVEIHSKDIDEDIEYRGTVKTVDGQEVPVKTVWLGLKERADQWTPEAAEEKCWVKADVIRESARMYAQAPAATINVFQGLEEQTNCKDTLQLVNCIIAICGNLEKKGGNLSMPFWNQMGPLTGAEPATQRELRVVDERASGSIYGISNPTCLFEAMRTGKPYPLKGYIMVQGNPLSWAENTALVKESLMCLDLLVCMDYYMSPTCEIADLVLPSTHWTERDYLADEVCSEWVFAQQKAVEPLYERKSDVWFWRTFGHRLNPEWWPWETDEELFNWQLEQTHAGVTWDELKEAWIHRVPQMPSREYEQNGFGTPTGRAELYSVICLVSGSKPFPEASEPKESVFSAPELAAEYPLTGVTGRRYPIYYHSAYRGIPHLREIVPEPQVVFHTSLAEELGIERGEWVWIESPTGRITMKARPSDGIDPRVCVIPHGWWQACPALDLPGYPDGMSNANTITSDRVYNDEYLTPGLRSTLCRIVKKKAGE</sequence>
<comment type="caution">
    <text evidence="6">The sequence shown here is derived from an EMBL/GenBank/DDBJ whole genome shotgun (WGS) entry which is preliminary data.</text>
</comment>
<gene>
    <name evidence="6" type="ORF">C2L71_06605</name>
</gene>
<protein>
    <submittedName>
        <fullName evidence="6">Dehydrogenase</fullName>
    </submittedName>
</protein>
<dbReference type="RefSeq" id="WP_103264991.1">
    <property type="nucleotide sequence ID" value="NZ_CABMLE010000006.1"/>
</dbReference>
<evidence type="ECO:0000256" key="2">
    <source>
        <dbReference type="ARBA" id="ARBA00022723"/>
    </source>
</evidence>
<dbReference type="Gene3D" id="2.20.25.90">
    <property type="entry name" value="ADC-like domains"/>
    <property type="match status" value="1"/>
</dbReference>
<dbReference type="GO" id="GO:0046872">
    <property type="term" value="F:metal ion binding"/>
    <property type="evidence" value="ECO:0007669"/>
    <property type="project" value="UniProtKB-KW"/>
</dbReference>
<dbReference type="Gene3D" id="3.40.228.10">
    <property type="entry name" value="Dimethylsulfoxide Reductase, domain 2"/>
    <property type="match status" value="1"/>
</dbReference>
<dbReference type="GO" id="GO:0016491">
    <property type="term" value="F:oxidoreductase activity"/>
    <property type="evidence" value="ECO:0007669"/>
    <property type="project" value="InterPro"/>
</dbReference>
<dbReference type="PANTHER" id="PTHR43742:SF6">
    <property type="entry name" value="OXIDOREDUCTASE YYAE-RELATED"/>
    <property type="match status" value="1"/>
</dbReference>
<dbReference type="CDD" id="cd02781">
    <property type="entry name" value="MopB_CT_Acetylene-hydratase"/>
    <property type="match status" value="1"/>
</dbReference>
<keyword evidence="4" id="KW-0411">Iron-sulfur</keyword>
<dbReference type="InterPro" id="IPR050612">
    <property type="entry name" value="Prok_Mopterin_Oxidored"/>
</dbReference>
<evidence type="ECO:0000259" key="5">
    <source>
        <dbReference type="PROSITE" id="PS51669"/>
    </source>
</evidence>
<evidence type="ECO:0000256" key="1">
    <source>
        <dbReference type="ARBA" id="ARBA00010312"/>
    </source>
</evidence>
<accession>A0A2K2UBL0</accession>
<evidence type="ECO:0000256" key="4">
    <source>
        <dbReference type="ARBA" id="ARBA00023014"/>
    </source>
</evidence>
<dbReference type="EMBL" id="PPEK01000006">
    <property type="protein sequence ID" value="PNV67706.1"/>
    <property type="molecule type" value="Genomic_DNA"/>
</dbReference>
<dbReference type="Pfam" id="PF01568">
    <property type="entry name" value="Molydop_binding"/>
    <property type="match status" value="1"/>
</dbReference>
<dbReference type="InterPro" id="IPR006963">
    <property type="entry name" value="Mopterin_OxRdtase_4Fe-4S_dom"/>
</dbReference>
<keyword evidence="2" id="KW-0479">Metal-binding</keyword>
<dbReference type="InterPro" id="IPR009010">
    <property type="entry name" value="Asp_de-COase-like_dom_sf"/>
</dbReference>
<dbReference type="PROSITE" id="PS51669">
    <property type="entry name" value="4FE4S_MOW_BIS_MGD"/>
    <property type="match status" value="1"/>
</dbReference>
<dbReference type="InterPro" id="IPR006656">
    <property type="entry name" value="Mopterin_OxRdtase"/>
</dbReference>
<evidence type="ECO:0000313" key="7">
    <source>
        <dbReference type="Proteomes" id="UP000236197"/>
    </source>
</evidence>
<keyword evidence="3" id="KW-0408">Iron</keyword>
<dbReference type="SMART" id="SM00926">
    <property type="entry name" value="Molybdop_Fe4S4"/>
    <property type="match status" value="1"/>
</dbReference>
<comment type="similarity">
    <text evidence="1">Belongs to the prokaryotic molybdopterin-containing oxidoreductase family.</text>
</comment>
<feature type="domain" description="4Fe-4S Mo/W bis-MGD-type" evidence="5">
    <location>
        <begin position="11"/>
        <end position="68"/>
    </location>
</feature>
<dbReference type="InterPro" id="IPR037949">
    <property type="entry name" value="MopB_CT_Acetylene-hydratase"/>
</dbReference>
<proteinExistence type="inferred from homology"/>
<dbReference type="GO" id="GO:0043546">
    <property type="term" value="F:molybdopterin cofactor binding"/>
    <property type="evidence" value="ECO:0007669"/>
    <property type="project" value="InterPro"/>
</dbReference>
<dbReference type="InterPro" id="IPR006657">
    <property type="entry name" value="MoPterin_dinucl-bd_dom"/>
</dbReference>
<evidence type="ECO:0000256" key="3">
    <source>
        <dbReference type="ARBA" id="ARBA00023004"/>
    </source>
</evidence>
<dbReference type="Gene3D" id="2.40.40.20">
    <property type="match status" value="1"/>
</dbReference>
<dbReference type="AlphaFoldDB" id="A0A2K2UBL0"/>
<dbReference type="OrthoDB" id="7376058at2"/>
<dbReference type="Pfam" id="PF00384">
    <property type="entry name" value="Molybdopterin"/>
    <property type="match status" value="1"/>
</dbReference>
<organism evidence="6 7">
    <name type="scientific">Enteroscipio rubneri</name>
    <dbReference type="NCBI Taxonomy" id="2070686"/>
    <lineage>
        <taxon>Bacteria</taxon>
        <taxon>Bacillati</taxon>
        <taxon>Actinomycetota</taxon>
        <taxon>Coriobacteriia</taxon>
        <taxon>Eggerthellales</taxon>
        <taxon>Eggerthellaceae</taxon>
        <taxon>Enteroscipio</taxon>
    </lineage>
</organism>
<keyword evidence="7" id="KW-1185">Reference proteome</keyword>
<name>A0A2K2UBL0_9ACTN</name>
<evidence type="ECO:0000313" key="6">
    <source>
        <dbReference type="EMBL" id="PNV67706.1"/>
    </source>
</evidence>
<dbReference type="Gene3D" id="3.40.50.740">
    <property type="match status" value="2"/>
</dbReference>
<dbReference type="PANTHER" id="PTHR43742">
    <property type="entry name" value="TRIMETHYLAMINE-N-OXIDE REDUCTASE"/>
    <property type="match status" value="1"/>
</dbReference>
<dbReference type="Proteomes" id="UP000236197">
    <property type="component" value="Unassembled WGS sequence"/>
</dbReference>
<dbReference type="GO" id="GO:0051536">
    <property type="term" value="F:iron-sulfur cluster binding"/>
    <property type="evidence" value="ECO:0007669"/>
    <property type="project" value="UniProtKB-KW"/>
</dbReference>
<dbReference type="GO" id="GO:0018818">
    <property type="term" value="F:acetylene hydratase activity"/>
    <property type="evidence" value="ECO:0007669"/>
    <property type="project" value="InterPro"/>
</dbReference>
<dbReference type="SUPFAM" id="SSF53706">
    <property type="entry name" value="Formate dehydrogenase/DMSO reductase, domains 1-3"/>
    <property type="match status" value="1"/>
</dbReference>
<dbReference type="SUPFAM" id="SSF50692">
    <property type="entry name" value="ADC-like"/>
    <property type="match status" value="1"/>
</dbReference>
<dbReference type="Pfam" id="PF04879">
    <property type="entry name" value="Molybdop_Fe4S4"/>
    <property type="match status" value="1"/>
</dbReference>
<reference evidence="7" key="1">
    <citation type="submission" date="2018-01" db="EMBL/GenBank/DDBJ databases">
        <title>Rubneribacter badeniensis gen. nov., sp. nov., and Colonibacter rubneri, gen. nov., sp. nov., WGS of new members of the Eggerthellaceae.</title>
        <authorList>
            <person name="Danylec N."/>
            <person name="Stoll D.A."/>
            <person name="Doetsch A."/>
            <person name="Kulling S.E."/>
            <person name="Huch M."/>
        </authorList>
    </citation>
    <scope>NUCLEOTIDE SEQUENCE [LARGE SCALE GENOMIC DNA]</scope>
    <source>
        <strain evidence="7">ResAG-96</strain>
    </source>
</reference>